<evidence type="ECO:0000256" key="3">
    <source>
        <dbReference type="ARBA" id="ARBA00022884"/>
    </source>
</evidence>
<dbReference type="Proteomes" id="UP000046395">
    <property type="component" value="Unassembled WGS sequence"/>
</dbReference>
<feature type="region of interest" description="Disordered" evidence="6">
    <location>
        <begin position="194"/>
        <end position="243"/>
    </location>
</feature>
<dbReference type="PROSITE" id="PS50102">
    <property type="entry name" value="RRM"/>
    <property type="match status" value="2"/>
</dbReference>
<dbReference type="SMART" id="SM00360">
    <property type="entry name" value="RRM"/>
    <property type="match status" value="2"/>
</dbReference>
<dbReference type="WBParaSite" id="TMUE_3000011394.1">
    <property type="protein sequence ID" value="TMUE_3000011394.1"/>
    <property type="gene ID" value="WBGene00286147"/>
</dbReference>
<dbReference type="CDD" id="cd12394">
    <property type="entry name" value="RRM1_RBM34"/>
    <property type="match status" value="1"/>
</dbReference>
<dbReference type="InterPro" id="IPR034221">
    <property type="entry name" value="RBM34_RRM2"/>
</dbReference>
<dbReference type="Gene3D" id="3.30.70.330">
    <property type="match status" value="2"/>
</dbReference>
<evidence type="ECO:0000256" key="5">
    <source>
        <dbReference type="PROSITE-ProRule" id="PRU00176"/>
    </source>
</evidence>
<comment type="subcellular location">
    <subcellularLocation>
        <location evidence="1">Nucleus</location>
        <location evidence="1">Nucleolus</location>
    </subcellularLocation>
</comment>
<dbReference type="InterPro" id="IPR012677">
    <property type="entry name" value="Nucleotide-bd_a/b_plait_sf"/>
</dbReference>
<feature type="compositionally biased region" description="Basic residues" evidence="6">
    <location>
        <begin position="219"/>
        <end position="243"/>
    </location>
</feature>
<dbReference type="STRING" id="70415.A0A5S6QWB8"/>
<feature type="domain" description="RRM" evidence="7">
    <location>
        <begin position="17"/>
        <end position="108"/>
    </location>
</feature>
<evidence type="ECO:0000256" key="2">
    <source>
        <dbReference type="ARBA" id="ARBA00007077"/>
    </source>
</evidence>
<feature type="compositionally biased region" description="Polar residues" evidence="6">
    <location>
        <begin position="196"/>
        <end position="210"/>
    </location>
</feature>
<evidence type="ECO:0000313" key="9">
    <source>
        <dbReference type="WBParaSite" id="TMUE_3000011394.1"/>
    </source>
</evidence>
<organism evidence="8 9">
    <name type="scientific">Trichuris muris</name>
    <name type="common">Mouse whipworm</name>
    <dbReference type="NCBI Taxonomy" id="70415"/>
    <lineage>
        <taxon>Eukaryota</taxon>
        <taxon>Metazoa</taxon>
        <taxon>Ecdysozoa</taxon>
        <taxon>Nematoda</taxon>
        <taxon>Enoplea</taxon>
        <taxon>Dorylaimia</taxon>
        <taxon>Trichinellida</taxon>
        <taxon>Trichuridae</taxon>
        <taxon>Trichuris</taxon>
    </lineage>
</organism>
<accession>A0A5S6QWB8</accession>
<name>A0A5S6QWB8_TRIMR</name>
<evidence type="ECO:0000256" key="4">
    <source>
        <dbReference type="ARBA" id="ARBA00023242"/>
    </source>
</evidence>
<dbReference type="PANTHER" id="PTHR23236:SF25">
    <property type="entry name" value="RNA-BINDING PROTEIN 34"/>
    <property type="match status" value="1"/>
</dbReference>
<keyword evidence="8" id="KW-1185">Reference proteome</keyword>
<dbReference type="Pfam" id="PF00076">
    <property type="entry name" value="RRM_1"/>
    <property type="match status" value="2"/>
</dbReference>
<dbReference type="GO" id="GO:0019843">
    <property type="term" value="F:rRNA binding"/>
    <property type="evidence" value="ECO:0007669"/>
    <property type="project" value="TreeGrafter"/>
</dbReference>
<protein>
    <submittedName>
        <fullName evidence="9">RRM domain-containing protein</fullName>
    </submittedName>
</protein>
<dbReference type="AlphaFoldDB" id="A0A5S6QWB8"/>
<dbReference type="InterPro" id="IPR035979">
    <property type="entry name" value="RBD_domain_sf"/>
</dbReference>
<dbReference type="GO" id="GO:0000463">
    <property type="term" value="P:maturation of LSU-rRNA from tricistronic rRNA transcript (SSU-rRNA, 5.8S rRNA, LSU-rRNA)"/>
    <property type="evidence" value="ECO:0007669"/>
    <property type="project" value="TreeGrafter"/>
</dbReference>
<reference evidence="9" key="1">
    <citation type="submission" date="2019-12" db="UniProtKB">
        <authorList>
            <consortium name="WormBaseParasite"/>
        </authorList>
    </citation>
    <scope>IDENTIFICATION</scope>
</reference>
<dbReference type="SUPFAM" id="SSF54928">
    <property type="entry name" value="RNA-binding domain, RBD"/>
    <property type="match status" value="2"/>
</dbReference>
<proteinExistence type="inferred from homology"/>
<dbReference type="CDD" id="cd12395">
    <property type="entry name" value="RRM2_RBM34"/>
    <property type="match status" value="1"/>
</dbReference>
<evidence type="ECO:0000256" key="6">
    <source>
        <dbReference type="SAM" id="MobiDB-lite"/>
    </source>
</evidence>
<keyword evidence="4" id="KW-0539">Nucleus</keyword>
<keyword evidence="3 5" id="KW-0694">RNA-binding</keyword>
<feature type="domain" description="RRM" evidence="7">
    <location>
        <begin position="116"/>
        <end position="193"/>
    </location>
</feature>
<sequence>MNKRHANSEPEEELNRRTVFVSNLPPDVKQRDLLKLMRQIGAVETVRLRSCIPKDPKMPKKVAAIKGELIGRVNAYVCFKEEGSVEKALNLGGSEFRGHHIFVDSCLSKRKYEKKRSVFVGNLPFEVTEDQLYDHFVDCGEVTAVRVVRDKKYGLGKGFGYVVFRNASSTLLAMKLHGSQLGSRQIRVFRIESKDAGSNQGTSNNANVNSRPAVGKQGKVAKKGKKHSKTSARRKAKVRSIMK</sequence>
<evidence type="ECO:0000313" key="8">
    <source>
        <dbReference type="Proteomes" id="UP000046395"/>
    </source>
</evidence>
<comment type="similarity">
    <text evidence="2">Belongs to the RRM RBM34 family.</text>
</comment>
<dbReference type="InterPro" id="IPR000504">
    <property type="entry name" value="RRM_dom"/>
</dbReference>
<evidence type="ECO:0000259" key="7">
    <source>
        <dbReference type="PROSITE" id="PS50102"/>
    </source>
</evidence>
<evidence type="ECO:0000256" key="1">
    <source>
        <dbReference type="ARBA" id="ARBA00004604"/>
    </source>
</evidence>
<dbReference type="PANTHER" id="PTHR23236">
    <property type="entry name" value="EUKARYOTIC TRANSLATION INITIATION FACTOR 4B/4H"/>
    <property type="match status" value="1"/>
</dbReference>
<dbReference type="GO" id="GO:0005730">
    <property type="term" value="C:nucleolus"/>
    <property type="evidence" value="ECO:0007669"/>
    <property type="project" value="UniProtKB-SubCell"/>
</dbReference>